<protein>
    <submittedName>
        <fullName evidence="3">Uncharacterized protein</fullName>
    </submittedName>
</protein>
<feature type="signal peptide" evidence="2">
    <location>
        <begin position="1"/>
        <end position="20"/>
    </location>
</feature>
<reference evidence="3" key="1">
    <citation type="submission" date="2021-10" db="EMBL/GenBank/DDBJ databases">
        <title>Genome Sequence of The Candidatus Hydrogeosomobacter endosymbioticus, an Intracellular Bacterial Symbiont of the Anaerobic Ciliate GW7.</title>
        <authorList>
            <person name="Shiohama Y."/>
            <person name="Shinzato N."/>
        </authorList>
    </citation>
    <scope>NUCLEOTIDE SEQUENCE [LARGE SCALE GENOMIC DNA]</scope>
    <source>
        <strain evidence="3">200920</strain>
    </source>
</reference>
<gene>
    <name evidence="3" type="ORF">HYD_3810</name>
</gene>
<dbReference type="Proteomes" id="UP001320209">
    <property type="component" value="Chromosome"/>
</dbReference>
<feature type="compositionally biased region" description="Polar residues" evidence="1">
    <location>
        <begin position="617"/>
        <end position="636"/>
    </location>
</feature>
<evidence type="ECO:0000256" key="2">
    <source>
        <dbReference type="SAM" id="SignalP"/>
    </source>
</evidence>
<feature type="region of interest" description="Disordered" evidence="1">
    <location>
        <begin position="70"/>
        <end position="145"/>
    </location>
</feature>
<organism evidence="3 4">
    <name type="scientific">Candidatus Hydrogenosomobacter endosymbioticus</name>
    <dbReference type="NCBI Taxonomy" id="2558174"/>
    <lineage>
        <taxon>Bacteria</taxon>
        <taxon>Pseudomonadati</taxon>
        <taxon>Pseudomonadota</taxon>
        <taxon>Alphaproteobacteria</taxon>
        <taxon>Holosporales</taxon>
        <taxon>Holosporaceae</taxon>
        <taxon>Candidatus Hydrogenosomobacter</taxon>
    </lineage>
</organism>
<feature type="compositionally biased region" description="Basic and acidic residues" evidence="1">
    <location>
        <begin position="1023"/>
        <end position="1039"/>
    </location>
</feature>
<feature type="region of interest" description="Disordered" evidence="1">
    <location>
        <begin position="173"/>
        <end position="206"/>
    </location>
</feature>
<feature type="compositionally biased region" description="Polar residues" evidence="1">
    <location>
        <begin position="501"/>
        <end position="531"/>
    </location>
</feature>
<feature type="region of interest" description="Disordered" evidence="1">
    <location>
        <begin position="969"/>
        <end position="1055"/>
    </location>
</feature>
<feature type="compositionally biased region" description="Polar residues" evidence="1">
    <location>
        <begin position="99"/>
        <end position="108"/>
    </location>
</feature>
<sequence length="1071" mass="122667">MKYNKILLISALILSSNAFAGKDDEKNKAAENRKNKAAEDRKNEAAENRQKVQELAKQQRLQAVLQLQQKQELERKQKQKQERKQKLELERKQKLELQNQTAGSAQIKQTEDAKQPQLTMQQMEKTHAPTQSLQSQESLIEPSLTASRIKVKEQNLKSSQEENKRLAQKIVKTLQPLSAISPKQSRSNSPKEARSEFPHKTEDQKIEARSIVQEKIIAKIPTIIESTLTGNIKQVQKKLAFENIFKALIQRVNPASNTLTIEIPGSNEEQVNKEQVNKEQVNKEQVNKEPINKEQINEEQINKEQINKEQINKEQINKEQINKKSNNKNLIIKNVLSNSINAGGIQQNSLRSLVTLTNNIYEHLSSIIRSNKIDPRFQTKINVDAKILSSQVDSILPAYEKGAELTNKKSQIGRKQHTEIDTQLKQTPVDNIEKQATTTNTKQQLEQLAAVDDARDASQYLEEEKSAPEQHLSDQESSTKPQEQTTTKQNKQIKLIAENLDPTNQQQVKATTSAKKAPQQLSSENKTNKPQNIRDFLKQQKSAKKSDLQIQISENKKEMTDKQKAAFIELSKELNKNTEFDNTANQNYKSKQQEEQAIKNKVEKENLLAQDELAADKSTQTQQDLIQQPAATSKQPFSDEGFEEYVDQANPNESNLLYSKIQAQNPAQKSGVKQAPTIPQEQKKIEQLQSYADELDKFALKAQIPATGYINKFKLPHKGLSNEDKYKMWEKIATSENIKSNLKNHWKSIKDALSQGDDSSMLAIDQQKDEYVEDIYSLKEKLHPVLASIGRATDPASPQEIDSIKTRKFANFFKNQAEFIKERLAPKNKNKTENELLEKAYEEFSKILPKEWAMAKDLVIENKNKDPKEQNAQNLTAAKSNKKQQSQEKALGTKDREENPLESSEESYDNKHLSEQNRLQQQYAQTMMQQQQLFNPYFMMPVQYAQNHHPYIDEIENLKRKIKKLKKYKAANRQNKGQIKEKQFIDYDSDYQGDSESSSPQIQPKTQKPIYKDASSQSTESKQSNKETESGKTSDKTKTDSPSQQPPAKKLTEAQIIKQKQEALNKNSWFF</sequence>
<keyword evidence="4" id="KW-1185">Reference proteome</keyword>
<feature type="compositionally biased region" description="Polar residues" evidence="1">
    <location>
        <begin position="175"/>
        <end position="188"/>
    </location>
</feature>
<keyword evidence="2" id="KW-0732">Signal</keyword>
<feature type="region of interest" description="Disordered" evidence="1">
    <location>
        <begin position="616"/>
        <end position="637"/>
    </location>
</feature>
<accession>A0ABM7V9V5</accession>
<proteinExistence type="predicted"/>
<evidence type="ECO:0000313" key="4">
    <source>
        <dbReference type="Proteomes" id="UP001320209"/>
    </source>
</evidence>
<feature type="compositionally biased region" description="Basic and acidic residues" evidence="1">
    <location>
        <begin position="21"/>
        <end position="54"/>
    </location>
</feature>
<feature type="compositionally biased region" description="Polar residues" evidence="1">
    <location>
        <begin position="875"/>
        <end position="888"/>
    </location>
</feature>
<dbReference type="EMBL" id="AP025225">
    <property type="protein sequence ID" value="BDB96248.1"/>
    <property type="molecule type" value="Genomic_DNA"/>
</dbReference>
<feature type="chain" id="PRO_5047002613" evidence="2">
    <location>
        <begin position="21"/>
        <end position="1071"/>
    </location>
</feature>
<feature type="compositionally biased region" description="Basic and acidic residues" evidence="1">
    <location>
        <begin position="189"/>
        <end position="206"/>
    </location>
</feature>
<feature type="compositionally biased region" description="Polar residues" evidence="1">
    <location>
        <begin position="116"/>
        <end position="138"/>
    </location>
</feature>
<feature type="compositionally biased region" description="Polar residues" evidence="1">
    <location>
        <begin position="475"/>
        <end position="492"/>
    </location>
</feature>
<dbReference type="RefSeq" id="WP_236864443.1">
    <property type="nucleotide sequence ID" value="NZ_AP025225.1"/>
</dbReference>
<feature type="compositionally biased region" description="Polar residues" evidence="1">
    <location>
        <begin position="994"/>
        <end position="1006"/>
    </location>
</feature>
<feature type="region of interest" description="Disordered" evidence="1">
    <location>
        <begin position="19"/>
        <end position="54"/>
    </location>
</feature>
<feature type="compositionally biased region" description="Basic and acidic residues" evidence="1">
    <location>
        <begin position="71"/>
        <end position="95"/>
    </location>
</feature>
<name>A0ABM7V9V5_9PROT</name>
<feature type="compositionally biased region" description="Basic and acidic residues" evidence="1">
    <location>
        <begin position="460"/>
        <end position="474"/>
    </location>
</feature>
<evidence type="ECO:0000256" key="1">
    <source>
        <dbReference type="SAM" id="MobiDB-lite"/>
    </source>
</evidence>
<evidence type="ECO:0000313" key="3">
    <source>
        <dbReference type="EMBL" id="BDB96248.1"/>
    </source>
</evidence>
<feature type="region of interest" description="Disordered" evidence="1">
    <location>
        <begin position="875"/>
        <end position="916"/>
    </location>
</feature>
<feature type="region of interest" description="Disordered" evidence="1">
    <location>
        <begin position="460"/>
        <end position="533"/>
    </location>
</feature>